<sequence length="280" mass="31004">MSTSASMSSASVFPSSSSSVSSLLRLPPAATKSLLLQCDYYTLKTLRQTCKSIKETIDADLSLDEALFRYKPLSNPCLTQADQIQIRRLAHDRTLRAFMTHPYAPKPARYLDDLSKPVNAYIDTHPAINQLYWSSENFWAEAMLSSEVSVEDVPHIQNECATRPPVSLLEVVLTSQRCPDRYLDLLVKFGGAEEGMGSPPPQPSPPGNAGLPPPPQPVRVKDVISVLVGLSHDWDDLFPSEDPAQEDPEDETLFRVNTPPKLEVKEGGLLVLTFDDCFDF</sequence>
<evidence type="ECO:0000313" key="3">
    <source>
        <dbReference type="Proteomes" id="UP000078113"/>
    </source>
</evidence>
<keyword evidence="3" id="KW-1185">Reference proteome</keyword>
<gene>
    <name evidence="2" type="ORF">A4X09_0g3550</name>
</gene>
<name>A0A8X7NA76_9BASI</name>
<accession>A0A8X7NA76</accession>
<feature type="compositionally biased region" description="Pro residues" evidence="1">
    <location>
        <begin position="198"/>
        <end position="216"/>
    </location>
</feature>
<dbReference type="AlphaFoldDB" id="A0A8X7NA76"/>
<dbReference type="Proteomes" id="UP000078113">
    <property type="component" value="Unassembled WGS sequence"/>
</dbReference>
<dbReference type="EMBL" id="LWDG02000128">
    <property type="protein sequence ID" value="KAE8268809.1"/>
    <property type="molecule type" value="Genomic_DNA"/>
</dbReference>
<evidence type="ECO:0000313" key="2">
    <source>
        <dbReference type="EMBL" id="KAE8268809.1"/>
    </source>
</evidence>
<organism evidence="2 3">
    <name type="scientific">Tilletia walkeri</name>
    <dbReference type="NCBI Taxonomy" id="117179"/>
    <lineage>
        <taxon>Eukaryota</taxon>
        <taxon>Fungi</taxon>
        <taxon>Dikarya</taxon>
        <taxon>Basidiomycota</taxon>
        <taxon>Ustilaginomycotina</taxon>
        <taxon>Exobasidiomycetes</taxon>
        <taxon>Tilletiales</taxon>
        <taxon>Tilletiaceae</taxon>
        <taxon>Tilletia</taxon>
    </lineage>
</organism>
<evidence type="ECO:0008006" key="4">
    <source>
        <dbReference type="Google" id="ProtNLM"/>
    </source>
</evidence>
<feature type="region of interest" description="Disordered" evidence="1">
    <location>
        <begin position="1"/>
        <end position="21"/>
    </location>
</feature>
<evidence type="ECO:0000256" key="1">
    <source>
        <dbReference type="SAM" id="MobiDB-lite"/>
    </source>
</evidence>
<reference evidence="2" key="1">
    <citation type="submission" date="2016-04" db="EMBL/GenBank/DDBJ databases">
        <authorList>
            <person name="Nguyen H.D."/>
            <person name="Samba Siva P."/>
            <person name="Cullis J."/>
            <person name="Levesque C.A."/>
            <person name="Hambleton S."/>
        </authorList>
    </citation>
    <scope>NUCLEOTIDE SEQUENCE</scope>
    <source>
        <strain evidence="2">DAOMC 236422</strain>
    </source>
</reference>
<protein>
    <recommendedName>
        <fullName evidence="4">F-box domain-containing protein</fullName>
    </recommendedName>
</protein>
<comment type="caution">
    <text evidence="2">The sequence shown here is derived from an EMBL/GenBank/DDBJ whole genome shotgun (WGS) entry which is preliminary data.</text>
</comment>
<reference evidence="2" key="2">
    <citation type="journal article" date="2019" name="IMA Fungus">
        <title>Genome sequencing and comparison of five Tilletia species to identify candidate genes for the detection of regulated species infecting wheat.</title>
        <authorList>
            <person name="Nguyen H.D.T."/>
            <person name="Sultana T."/>
            <person name="Kesanakurti P."/>
            <person name="Hambleton S."/>
        </authorList>
    </citation>
    <scope>NUCLEOTIDE SEQUENCE</scope>
    <source>
        <strain evidence="2">DAOMC 236422</strain>
    </source>
</reference>
<proteinExistence type="predicted"/>
<feature type="region of interest" description="Disordered" evidence="1">
    <location>
        <begin position="193"/>
        <end position="216"/>
    </location>
</feature>